<evidence type="ECO:0000256" key="1">
    <source>
        <dbReference type="SAM" id="Phobius"/>
    </source>
</evidence>
<name>A0A2H3C8F4_ARMGA</name>
<keyword evidence="1" id="KW-0812">Transmembrane</keyword>
<feature type="transmembrane region" description="Helical" evidence="1">
    <location>
        <begin position="45"/>
        <end position="63"/>
    </location>
</feature>
<accession>A0A2H3C8F4</accession>
<dbReference type="EMBL" id="KZ293783">
    <property type="protein sequence ID" value="PBK79349.1"/>
    <property type="molecule type" value="Genomic_DNA"/>
</dbReference>
<sequence>MIEDYFCRHTLDHTSLNSLSQTVTHVFGLWIAHHSQIGGTYTSVMLLYALCSFQSFLTVASYSKNRHIRSTLLLLSNSSLEIRFF</sequence>
<keyword evidence="3" id="KW-1185">Reference proteome</keyword>
<evidence type="ECO:0000313" key="2">
    <source>
        <dbReference type="EMBL" id="PBK79349.1"/>
    </source>
</evidence>
<gene>
    <name evidence="2" type="ORF">ARMGADRAFT_1021573</name>
</gene>
<dbReference type="AlphaFoldDB" id="A0A2H3C8F4"/>
<dbReference type="InParanoid" id="A0A2H3C8F4"/>
<dbReference type="Proteomes" id="UP000217790">
    <property type="component" value="Unassembled WGS sequence"/>
</dbReference>
<keyword evidence="1" id="KW-0472">Membrane</keyword>
<organism evidence="2 3">
    <name type="scientific">Armillaria gallica</name>
    <name type="common">Bulbous honey fungus</name>
    <name type="synonym">Armillaria bulbosa</name>
    <dbReference type="NCBI Taxonomy" id="47427"/>
    <lineage>
        <taxon>Eukaryota</taxon>
        <taxon>Fungi</taxon>
        <taxon>Dikarya</taxon>
        <taxon>Basidiomycota</taxon>
        <taxon>Agaricomycotina</taxon>
        <taxon>Agaricomycetes</taxon>
        <taxon>Agaricomycetidae</taxon>
        <taxon>Agaricales</taxon>
        <taxon>Marasmiineae</taxon>
        <taxon>Physalacriaceae</taxon>
        <taxon>Armillaria</taxon>
    </lineage>
</organism>
<reference evidence="3" key="1">
    <citation type="journal article" date="2017" name="Nat. Ecol. Evol.">
        <title>Genome expansion and lineage-specific genetic innovations in the forest pathogenic fungi Armillaria.</title>
        <authorList>
            <person name="Sipos G."/>
            <person name="Prasanna A.N."/>
            <person name="Walter M.C."/>
            <person name="O'Connor E."/>
            <person name="Balint B."/>
            <person name="Krizsan K."/>
            <person name="Kiss B."/>
            <person name="Hess J."/>
            <person name="Varga T."/>
            <person name="Slot J."/>
            <person name="Riley R."/>
            <person name="Boka B."/>
            <person name="Rigling D."/>
            <person name="Barry K."/>
            <person name="Lee J."/>
            <person name="Mihaltcheva S."/>
            <person name="LaButti K."/>
            <person name="Lipzen A."/>
            <person name="Waldron R."/>
            <person name="Moloney N.M."/>
            <person name="Sperisen C."/>
            <person name="Kredics L."/>
            <person name="Vagvoelgyi C."/>
            <person name="Patrignani A."/>
            <person name="Fitzpatrick D."/>
            <person name="Nagy I."/>
            <person name="Doyle S."/>
            <person name="Anderson J.B."/>
            <person name="Grigoriev I.V."/>
            <person name="Gueldener U."/>
            <person name="Muensterkoetter M."/>
            <person name="Nagy L.G."/>
        </authorList>
    </citation>
    <scope>NUCLEOTIDE SEQUENCE [LARGE SCALE GENOMIC DNA]</scope>
    <source>
        <strain evidence="3">Ar21-2</strain>
    </source>
</reference>
<keyword evidence="1" id="KW-1133">Transmembrane helix</keyword>
<protein>
    <submittedName>
        <fullName evidence="2">Uncharacterized protein</fullName>
    </submittedName>
</protein>
<proteinExistence type="predicted"/>
<evidence type="ECO:0000313" key="3">
    <source>
        <dbReference type="Proteomes" id="UP000217790"/>
    </source>
</evidence>